<dbReference type="InterPro" id="IPR003495">
    <property type="entry name" value="CobW/HypB/UreG_nucleotide-bd"/>
</dbReference>
<accession>A0A9W8IEP1</accession>
<evidence type="ECO:0000313" key="2">
    <source>
        <dbReference type="EMBL" id="KAJ2849633.1"/>
    </source>
</evidence>
<dbReference type="EMBL" id="JANBUW010000067">
    <property type="protein sequence ID" value="KAJ2849633.1"/>
    <property type="molecule type" value="Genomic_DNA"/>
</dbReference>
<protein>
    <recommendedName>
        <fullName evidence="1">CobW/HypB/UreG nucleotide-binding domain-containing protein</fullName>
    </recommendedName>
</protein>
<dbReference type="OrthoDB" id="272672at2759"/>
<dbReference type="GO" id="GO:0005737">
    <property type="term" value="C:cytoplasm"/>
    <property type="evidence" value="ECO:0007669"/>
    <property type="project" value="TreeGrafter"/>
</dbReference>
<reference evidence="2" key="1">
    <citation type="submission" date="2022-07" db="EMBL/GenBank/DDBJ databases">
        <title>Phylogenomic reconstructions and comparative analyses of Kickxellomycotina fungi.</title>
        <authorList>
            <person name="Reynolds N.K."/>
            <person name="Stajich J.E."/>
            <person name="Barry K."/>
            <person name="Grigoriev I.V."/>
            <person name="Crous P."/>
            <person name="Smith M.E."/>
        </authorList>
    </citation>
    <scope>NUCLEOTIDE SEQUENCE</scope>
    <source>
        <strain evidence="2">NRRL 1566</strain>
    </source>
</reference>
<dbReference type="Gene3D" id="3.40.50.300">
    <property type="entry name" value="P-loop containing nucleotide triphosphate hydrolases"/>
    <property type="match status" value="1"/>
</dbReference>
<gene>
    <name evidence="2" type="ORF">IWW36_002496</name>
</gene>
<dbReference type="Pfam" id="PF02492">
    <property type="entry name" value="cobW"/>
    <property type="match status" value="1"/>
</dbReference>
<evidence type="ECO:0000259" key="1">
    <source>
        <dbReference type="Pfam" id="PF02492"/>
    </source>
</evidence>
<dbReference type="PANTHER" id="PTHR13748:SF62">
    <property type="entry name" value="COBW DOMAIN-CONTAINING PROTEIN"/>
    <property type="match status" value="1"/>
</dbReference>
<dbReference type="InterPro" id="IPR051316">
    <property type="entry name" value="Zinc-reg_GTPase_activator"/>
</dbReference>
<keyword evidence="3" id="KW-1185">Reference proteome</keyword>
<feature type="domain" description="CobW/HypB/UreG nucleotide-binding" evidence="1">
    <location>
        <begin position="20"/>
        <end position="192"/>
    </location>
</feature>
<comment type="caution">
    <text evidence="2">The sequence shown here is derived from an EMBL/GenBank/DDBJ whole genome shotgun (WGS) entry which is preliminary data.</text>
</comment>
<evidence type="ECO:0000313" key="3">
    <source>
        <dbReference type="Proteomes" id="UP001139887"/>
    </source>
</evidence>
<dbReference type="AlphaFoldDB" id="A0A9W8IEP1"/>
<dbReference type="Proteomes" id="UP001139887">
    <property type="component" value="Unassembled WGS sequence"/>
</dbReference>
<dbReference type="CDD" id="cd03112">
    <property type="entry name" value="CobW-like"/>
    <property type="match status" value="1"/>
</dbReference>
<proteinExistence type="predicted"/>
<dbReference type="SUPFAM" id="SSF52540">
    <property type="entry name" value="P-loop containing nucleoside triphosphate hydrolases"/>
    <property type="match status" value="1"/>
</dbReference>
<sequence>MTTVANQHRSHTVINSSTIPVTVFTGFLGAGKTTAILNILKRVDPDYNIVLLKNEFGDAETDSALARESHINITEMTNGCLCCVLVGQMKNALEEMKEKYHPDRILIETSGSAFPAPIAWQIREMEPAGFHLDAILTVIDCINFCGYEDTSYTARLQAQYTDLILLNKWEHVSERQLDIVIDYVNELNTDTPKIKVDKDSAVDPEIIFGLDTNLFSLAEKNTADAKQAFPDHHNQEVDLIEISRAWSGSSSQLIDTMSFISLLKQLPKDDVYRVKGIVRLSDTVADEASTLPYSPDITTSEYGILYIVNHAFGRYTFTPLVSHPQNYDEVLVKLVIMGQQLQMYLPQIANGLSAADNEVTTHWAN</sequence>
<organism evidence="2 3">
    <name type="scientific">Coemansia brasiliensis</name>
    <dbReference type="NCBI Taxonomy" id="2650707"/>
    <lineage>
        <taxon>Eukaryota</taxon>
        <taxon>Fungi</taxon>
        <taxon>Fungi incertae sedis</taxon>
        <taxon>Zoopagomycota</taxon>
        <taxon>Kickxellomycotina</taxon>
        <taxon>Kickxellomycetes</taxon>
        <taxon>Kickxellales</taxon>
        <taxon>Kickxellaceae</taxon>
        <taxon>Coemansia</taxon>
    </lineage>
</organism>
<dbReference type="PANTHER" id="PTHR13748">
    <property type="entry name" value="COBW-RELATED"/>
    <property type="match status" value="1"/>
</dbReference>
<name>A0A9W8IEP1_9FUNG</name>
<dbReference type="InterPro" id="IPR027417">
    <property type="entry name" value="P-loop_NTPase"/>
</dbReference>